<accession>A0ABQ0WP53</accession>
<keyword evidence="3" id="KW-1185">Reference proteome</keyword>
<evidence type="ECO:0000313" key="2">
    <source>
        <dbReference type="EMBL" id="GEO66791.1"/>
    </source>
</evidence>
<sequence>MCNGWIFLGMPWMGFAGLLGLVLIALGIGGAYWLGRQRH</sequence>
<dbReference type="Proteomes" id="UP000321691">
    <property type="component" value="Unassembled WGS sequence"/>
</dbReference>
<evidence type="ECO:0000256" key="1">
    <source>
        <dbReference type="SAM" id="Phobius"/>
    </source>
</evidence>
<dbReference type="EMBL" id="BJZI01000014">
    <property type="protein sequence ID" value="GEO66791.1"/>
    <property type="molecule type" value="Genomic_DNA"/>
</dbReference>
<gene>
    <name evidence="2" type="ORF">LSP04_12100</name>
</gene>
<reference evidence="2 3" key="1">
    <citation type="submission" date="2019-07" db="EMBL/GenBank/DDBJ databases">
        <title>Whole genome shotgun sequence of Lactobacillus spicheri NBRC 107155.</title>
        <authorList>
            <person name="Hosoyama A."/>
            <person name="Uohara A."/>
            <person name="Ohji S."/>
            <person name="Ichikawa N."/>
        </authorList>
    </citation>
    <scope>NUCLEOTIDE SEQUENCE [LARGE SCALE GENOMIC DNA]</scope>
    <source>
        <strain evidence="2 3">NBRC 107155</strain>
    </source>
</reference>
<feature type="transmembrane region" description="Helical" evidence="1">
    <location>
        <begin position="12"/>
        <end position="34"/>
    </location>
</feature>
<evidence type="ECO:0000313" key="3">
    <source>
        <dbReference type="Proteomes" id="UP000321691"/>
    </source>
</evidence>
<comment type="caution">
    <text evidence="2">The sequence shown here is derived from an EMBL/GenBank/DDBJ whole genome shotgun (WGS) entry which is preliminary data.</text>
</comment>
<keyword evidence="1" id="KW-0472">Membrane</keyword>
<proteinExistence type="predicted"/>
<organism evidence="2 3">
    <name type="scientific">Levilactobacillus spicheri</name>
    <dbReference type="NCBI Taxonomy" id="216463"/>
    <lineage>
        <taxon>Bacteria</taxon>
        <taxon>Bacillati</taxon>
        <taxon>Bacillota</taxon>
        <taxon>Bacilli</taxon>
        <taxon>Lactobacillales</taxon>
        <taxon>Lactobacillaceae</taxon>
        <taxon>Levilactobacillus</taxon>
    </lineage>
</organism>
<keyword evidence="1" id="KW-0812">Transmembrane</keyword>
<evidence type="ECO:0008006" key="4">
    <source>
        <dbReference type="Google" id="ProtNLM"/>
    </source>
</evidence>
<protein>
    <recommendedName>
        <fullName evidence="4">LPXTG cell wall anchor domain-containing protein</fullName>
    </recommendedName>
</protein>
<keyword evidence="1" id="KW-1133">Transmembrane helix</keyword>
<name>A0ABQ0WP53_9LACO</name>